<dbReference type="GO" id="GO:0016020">
    <property type="term" value="C:membrane"/>
    <property type="evidence" value="ECO:0007669"/>
    <property type="project" value="GOC"/>
</dbReference>
<evidence type="ECO:0000256" key="4">
    <source>
        <dbReference type="ARBA" id="ARBA00022679"/>
    </source>
</evidence>
<evidence type="ECO:0000256" key="5">
    <source>
        <dbReference type="ARBA" id="ARBA00023098"/>
    </source>
</evidence>
<dbReference type="PROSITE" id="PS00101">
    <property type="entry name" value="HEXAPEP_TRANSFERASES"/>
    <property type="match status" value="1"/>
</dbReference>
<dbReference type="SUPFAM" id="SSF51161">
    <property type="entry name" value="Trimeric LpxA-like enzymes"/>
    <property type="match status" value="1"/>
</dbReference>
<dbReference type="InterPro" id="IPR001451">
    <property type="entry name" value="Hexapep"/>
</dbReference>
<keyword evidence="1" id="KW-0963">Cytoplasm</keyword>
<dbReference type="InterPro" id="IPR029098">
    <property type="entry name" value="Acetyltransf_C"/>
</dbReference>
<evidence type="ECO:0000256" key="6">
    <source>
        <dbReference type="ARBA" id="ARBA00023315"/>
    </source>
</evidence>
<dbReference type="InterPro" id="IPR018357">
    <property type="entry name" value="Hexapep_transf_CS"/>
</dbReference>
<dbReference type="Pfam" id="PF13720">
    <property type="entry name" value="Acetyltransf_11"/>
    <property type="match status" value="1"/>
</dbReference>
<organism evidence="8">
    <name type="scientific">marine metagenome</name>
    <dbReference type="NCBI Taxonomy" id="408172"/>
    <lineage>
        <taxon>unclassified sequences</taxon>
        <taxon>metagenomes</taxon>
        <taxon>ecological metagenomes</taxon>
    </lineage>
</organism>
<dbReference type="Pfam" id="PF00132">
    <property type="entry name" value="Hexapep"/>
    <property type="match status" value="2"/>
</dbReference>
<dbReference type="CDD" id="cd03351">
    <property type="entry name" value="LbH_UDP-GlcNAc_AT"/>
    <property type="match status" value="1"/>
</dbReference>
<dbReference type="InterPro" id="IPR037157">
    <property type="entry name" value="Acetyltransf_C_sf"/>
</dbReference>
<name>A0A381V0M0_9ZZZZ</name>
<evidence type="ECO:0000313" key="8">
    <source>
        <dbReference type="EMBL" id="SVA33939.1"/>
    </source>
</evidence>
<evidence type="ECO:0000256" key="3">
    <source>
        <dbReference type="ARBA" id="ARBA00022556"/>
    </source>
</evidence>
<dbReference type="PANTHER" id="PTHR43480">
    <property type="entry name" value="ACYL-[ACYL-CARRIER-PROTEIN]--UDP-N-ACETYLGLUCOSAMINE O-ACYLTRANSFERASE"/>
    <property type="match status" value="1"/>
</dbReference>
<dbReference type="Gene3D" id="1.20.1180.10">
    <property type="entry name" value="Udp N-acetylglucosamine O-acyltransferase, C-terminal domain"/>
    <property type="match status" value="1"/>
</dbReference>
<dbReference type="AlphaFoldDB" id="A0A381V0M0"/>
<dbReference type="NCBIfam" id="TIGR01852">
    <property type="entry name" value="lipid_A_lpxA"/>
    <property type="match status" value="1"/>
</dbReference>
<dbReference type="InterPro" id="IPR010137">
    <property type="entry name" value="Lipid_A_LpxA"/>
</dbReference>
<keyword evidence="3" id="KW-0441">Lipid A biosynthesis</keyword>
<protein>
    <recommendedName>
        <fullName evidence="7">UDP N-acetylglucosamine O-acyltransferase C-terminal domain-containing protein</fullName>
    </recommendedName>
</protein>
<dbReference type="InterPro" id="IPR011004">
    <property type="entry name" value="Trimer_LpxA-like_sf"/>
</dbReference>
<reference evidence="8" key="1">
    <citation type="submission" date="2018-05" db="EMBL/GenBank/DDBJ databases">
        <authorList>
            <person name="Lanie J.A."/>
            <person name="Ng W.-L."/>
            <person name="Kazmierczak K.M."/>
            <person name="Andrzejewski T.M."/>
            <person name="Davidsen T.M."/>
            <person name="Wayne K.J."/>
            <person name="Tettelin H."/>
            <person name="Glass J.I."/>
            <person name="Rusch D."/>
            <person name="Podicherti R."/>
            <person name="Tsui H.-C.T."/>
            <person name="Winkler M.E."/>
        </authorList>
    </citation>
    <scope>NUCLEOTIDE SEQUENCE</scope>
</reference>
<gene>
    <name evidence="8" type="ORF">METZ01_LOCUS86793</name>
</gene>
<dbReference type="GO" id="GO:0009245">
    <property type="term" value="P:lipid A biosynthetic process"/>
    <property type="evidence" value="ECO:0007669"/>
    <property type="project" value="UniProtKB-KW"/>
</dbReference>
<keyword evidence="4" id="KW-0808">Transferase</keyword>
<dbReference type="PIRSF" id="PIRSF000456">
    <property type="entry name" value="UDP-GlcNAc_acltr"/>
    <property type="match status" value="1"/>
</dbReference>
<dbReference type="EMBL" id="UINC01007547">
    <property type="protein sequence ID" value="SVA33939.1"/>
    <property type="molecule type" value="Genomic_DNA"/>
</dbReference>
<dbReference type="GO" id="GO:0008780">
    <property type="term" value="F:acyl-[acyl-carrier-protein]-UDP-N-acetylglucosamine O-acyltransferase activity"/>
    <property type="evidence" value="ECO:0007669"/>
    <property type="project" value="InterPro"/>
</dbReference>
<dbReference type="NCBIfam" id="NF003657">
    <property type="entry name" value="PRK05289.1"/>
    <property type="match status" value="1"/>
</dbReference>
<feature type="domain" description="UDP N-acetylglucosamine O-acyltransferase C-terminal" evidence="7">
    <location>
        <begin position="181"/>
        <end position="262"/>
    </location>
</feature>
<keyword evidence="5" id="KW-0443">Lipid metabolism</keyword>
<sequence length="270" mass="28339">MTDEQASPRVDSEARVHPDAELGSGVTVAMGAIVEAGVVLGQGSEIGPNAILYSGTVVGDEVKVGPGAVLGGTPQDLKFDGGPSGVVIGNRTVVREYVTIHRCAAPGANTIVGSDCLLMATSHVAHECILGDGVILANGVMMAGHATVDDGAFLSGYVVVHQFARIGRLAMVSGASTVRQDIIPFCVADGHPARPRGLNVVGIRRAGMSPERLRDLKRAYRVLFGHEGTLDRRLTELSEDSQEGVSEVSELVEFVRASNRGIARPSRRPR</sequence>
<proteinExistence type="predicted"/>
<dbReference type="Gene3D" id="2.160.10.10">
    <property type="entry name" value="Hexapeptide repeat proteins"/>
    <property type="match status" value="1"/>
</dbReference>
<evidence type="ECO:0000259" key="7">
    <source>
        <dbReference type="Pfam" id="PF13720"/>
    </source>
</evidence>
<evidence type="ECO:0000256" key="2">
    <source>
        <dbReference type="ARBA" id="ARBA00022516"/>
    </source>
</evidence>
<keyword evidence="6" id="KW-0012">Acyltransferase</keyword>
<keyword evidence="2" id="KW-0444">Lipid biosynthesis</keyword>
<dbReference type="PANTHER" id="PTHR43480:SF1">
    <property type="entry name" value="ACYL-[ACYL-CARRIER-PROTEIN]--UDP-N-ACETYLGLUCOSAMINE O-ACYLTRANSFERASE, MITOCHONDRIAL-RELATED"/>
    <property type="match status" value="1"/>
</dbReference>
<evidence type="ECO:0000256" key="1">
    <source>
        <dbReference type="ARBA" id="ARBA00022490"/>
    </source>
</evidence>
<accession>A0A381V0M0</accession>